<protein>
    <submittedName>
        <fullName evidence="7">Flavin reductase family protein</fullName>
    </submittedName>
</protein>
<comment type="cofactor">
    <cofactor evidence="1">
        <name>FMN</name>
        <dbReference type="ChEBI" id="CHEBI:58210"/>
    </cofactor>
</comment>
<dbReference type="AlphaFoldDB" id="A0A6B3W4Q0"/>
<dbReference type="Pfam" id="PF01613">
    <property type="entry name" value="Flavin_Reduct"/>
    <property type="match status" value="1"/>
</dbReference>
<comment type="similarity">
    <text evidence="4">Belongs to the flavoredoxin family.</text>
</comment>
<evidence type="ECO:0000313" key="9">
    <source>
        <dbReference type="Proteomes" id="UP000570010"/>
    </source>
</evidence>
<sequence>MNIEPNTLHWQDAYKLLIGSVLPRPIAFVSTVDTKGVANLAPFSFFTGICADPMMICFAPMVRGTDGRKKDTLLNIEATKEFVINVVSEKIAEKMNQSAIEYPSSIDEFAAIGLTKENSKIVTPPRVKECDVHLECILHDIVHFGDQPGAGSLVIGKVMLVHIADELFYDGKIDTNKLKPIGRLAGQMYTRASADTFILQRKRDDDK</sequence>
<evidence type="ECO:0000259" key="5">
    <source>
        <dbReference type="SMART" id="SM00903"/>
    </source>
</evidence>
<evidence type="ECO:0000256" key="3">
    <source>
        <dbReference type="ARBA" id="ARBA00022643"/>
    </source>
</evidence>
<dbReference type="GO" id="GO:0016646">
    <property type="term" value="F:oxidoreductase activity, acting on the CH-NH group of donors, NAD or NADP as acceptor"/>
    <property type="evidence" value="ECO:0007669"/>
    <property type="project" value="UniProtKB-ARBA"/>
</dbReference>
<dbReference type="Proteomes" id="UP000570010">
    <property type="component" value="Unassembled WGS sequence"/>
</dbReference>
<dbReference type="SMART" id="SM00903">
    <property type="entry name" value="Flavin_Reduct"/>
    <property type="match status" value="1"/>
</dbReference>
<keyword evidence="8" id="KW-1185">Reference proteome</keyword>
<dbReference type="PANTHER" id="PTHR33798">
    <property type="entry name" value="FLAVOPROTEIN OXYGENASE"/>
    <property type="match status" value="1"/>
</dbReference>
<evidence type="ECO:0000313" key="8">
    <source>
        <dbReference type="Proteomes" id="UP000472971"/>
    </source>
</evidence>
<evidence type="ECO:0000313" key="7">
    <source>
        <dbReference type="EMBL" id="NEY82963.1"/>
    </source>
</evidence>
<dbReference type="Gene3D" id="2.30.110.10">
    <property type="entry name" value="Electron Transport, Fmn-binding Protein, Chain A"/>
    <property type="match status" value="1"/>
</dbReference>
<organism evidence="7 8">
    <name type="scientific">Bacillus aquiflavi</name>
    <dbReference type="NCBI Taxonomy" id="2672567"/>
    <lineage>
        <taxon>Bacteria</taxon>
        <taxon>Bacillati</taxon>
        <taxon>Bacillota</taxon>
        <taxon>Bacilli</taxon>
        <taxon>Bacillales</taxon>
        <taxon>Bacillaceae</taxon>
        <taxon>Bacillus</taxon>
    </lineage>
</organism>
<dbReference type="EMBL" id="JACEIO010000054">
    <property type="protein sequence ID" value="MBA4538601.1"/>
    <property type="molecule type" value="Genomic_DNA"/>
</dbReference>
<name>A0A6B3W4Q0_9BACI</name>
<dbReference type="GO" id="GO:0010181">
    <property type="term" value="F:FMN binding"/>
    <property type="evidence" value="ECO:0007669"/>
    <property type="project" value="InterPro"/>
</dbReference>
<dbReference type="InterPro" id="IPR002563">
    <property type="entry name" value="Flavin_Rdtase-like_dom"/>
</dbReference>
<reference evidence="6 9" key="2">
    <citation type="submission" date="2020-07" db="EMBL/GenBank/DDBJ databases">
        <authorList>
            <person name="Feng H."/>
        </authorList>
    </citation>
    <scope>NUCLEOTIDE SEQUENCE [LARGE SCALE GENOMIC DNA]</scope>
    <source>
        <strain evidence="9">s-12</strain>
        <strain evidence="6">S-12</strain>
    </source>
</reference>
<evidence type="ECO:0000256" key="2">
    <source>
        <dbReference type="ARBA" id="ARBA00022630"/>
    </source>
</evidence>
<evidence type="ECO:0000313" key="6">
    <source>
        <dbReference type="EMBL" id="MBA4538601.1"/>
    </source>
</evidence>
<dbReference type="InterPro" id="IPR012349">
    <property type="entry name" value="Split_barrel_FMN-bd"/>
</dbReference>
<dbReference type="SUPFAM" id="SSF50475">
    <property type="entry name" value="FMN-binding split barrel"/>
    <property type="match status" value="1"/>
</dbReference>
<dbReference type="PANTHER" id="PTHR33798:SF5">
    <property type="entry name" value="FLAVIN REDUCTASE LIKE DOMAIN-CONTAINING PROTEIN"/>
    <property type="match status" value="1"/>
</dbReference>
<feature type="domain" description="Flavin reductase like" evidence="5">
    <location>
        <begin position="19"/>
        <end position="175"/>
    </location>
</feature>
<keyword evidence="2" id="KW-0285">Flavoprotein</keyword>
<proteinExistence type="inferred from homology"/>
<keyword evidence="3" id="KW-0288">FMN</keyword>
<gene>
    <name evidence="7" type="ORF">G4D64_16035</name>
    <name evidence="6" type="ORF">H1Z61_16080</name>
</gene>
<accession>A0A6B3W4Q0</accession>
<dbReference type="EMBL" id="JAAIWN010000056">
    <property type="protein sequence ID" value="NEY82963.1"/>
    <property type="molecule type" value="Genomic_DNA"/>
</dbReference>
<dbReference type="Proteomes" id="UP000472971">
    <property type="component" value="Unassembled WGS sequence"/>
</dbReference>
<evidence type="ECO:0000256" key="4">
    <source>
        <dbReference type="ARBA" id="ARBA00038054"/>
    </source>
</evidence>
<comment type="caution">
    <text evidence="7">The sequence shown here is derived from an EMBL/GenBank/DDBJ whole genome shotgun (WGS) entry which is preliminary data.</text>
</comment>
<evidence type="ECO:0000256" key="1">
    <source>
        <dbReference type="ARBA" id="ARBA00001917"/>
    </source>
</evidence>
<reference evidence="7 8" key="1">
    <citation type="submission" date="2020-02" db="EMBL/GenBank/DDBJ databases">
        <title>Bacillus aquiflavi sp. nov., isolated from yellow water of strong flavor Chinese baijiu in Yibin region of China.</title>
        <authorList>
            <person name="Xie J."/>
        </authorList>
    </citation>
    <scope>NUCLEOTIDE SEQUENCE [LARGE SCALE GENOMIC DNA]</scope>
    <source>
        <strain evidence="7 8">3H-10</strain>
    </source>
</reference>
<dbReference type="RefSeq" id="WP_163243361.1">
    <property type="nucleotide sequence ID" value="NZ_CP082780.1"/>
</dbReference>